<evidence type="ECO:0000313" key="3">
    <source>
        <dbReference type="EMBL" id="CAE0798014.1"/>
    </source>
</evidence>
<accession>A0A6T1URZ3</accession>
<proteinExistence type="predicted"/>
<feature type="transmembrane region" description="Helical" evidence="1">
    <location>
        <begin position="30"/>
        <end position="50"/>
    </location>
</feature>
<feature type="transmembrane region" description="Helical" evidence="1">
    <location>
        <begin position="87"/>
        <end position="105"/>
    </location>
</feature>
<evidence type="ECO:0000256" key="1">
    <source>
        <dbReference type="SAM" id="Phobius"/>
    </source>
</evidence>
<keyword evidence="1" id="KW-0812">Transmembrane</keyword>
<evidence type="ECO:0000313" key="4">
    <source>
        <dbReference type="EMBL" id="CAE0798015.1"/>
    </source>
</evidence>
<feature type="chain" id="PRO_5036393596" description="MARVEL domain-containing protein" evidence="2">
    <location>
        <begin position="16"/>
        <end position="122"/>
    </location>
</feature>
<keyword evidence="2" id="KW-0732">Signal</keyword>
<keyword evidence="1" id="KW-1133">Transmembrane helix</keyword>
<keyword evidence="1" id="KW-0472">Membrane</keyword>
<evidence type="ECO:0008006" key="5">
    <source>
        <dbReference type="Google" id="ProtNLM"/>
    </source>
</evidence>
<dbReference type="AlphaFoldDB" id="A0A6T1URZ3"/>
<feature type="signal peptide" evidence="2">
    <location>
        <begin position="1"/>
        <end position="15"/>
    </location>
</feature>
<name>A0A6T1URZ3_9EUGL</name>
<dbReference type="EMBL" id="HBJA01028024">
    <property type="protein sequence ID" value="CAE0798015.1"/>
    <property type="molecule type" value="Transcribed_RNA"/>
</dbReference>
<organism evidence="3">
    <name type="scientific">Eutreptiella gymnastica</name>
    <dbReference type="NCBI Taxonomy" id="73025"/>
    <lineage>
        <taxon>Eukaryota</taxon>
        <taxon>Discoba</taxon>
        <taxon>Euglenozoa</taxon>
        <taxon>Euglenida</taxon>
        <taxon>Spirocuta</taxon>
        <taxon>Euglenophyceae</taxon>
        <taxon>Eutreptiales</taxon>
        <taxon>Eutreptiaceae</taxon>
        <taxon>Eutreptiella</taxon>
    </lineage>
</organism>
<sequence>MLELLVSSLVELAAALIACSEGGCTGWEVWAIIAGALSAFVLLMFYIVSWAKVASAAKMTSFLYVFLFLWWMAAAVTLTFWHPFKAVGNGYFATWISFFLAFRLFSTTRIAGSSDIIVAATV</sequence>
<feature type="transmembrane region" description="Helical" evidence="1">
    <location>
        <begin position="62"/>
        <end position="81"/>
    </location>
</feature>
<evidence type="ECO:0000256" key="2">
    <source>
        <dbReference type="SAM" id="SignalP"/>
    </source>
</evidence>
<gene>
    <name evidence="3" type="ORF">EGYM00163_LOCUS9134</name>
    <name evidence="4" type="ORF">EGYM00163_LOCUS9135</name>
</gene>
<protein>
    <recommendedName>
        <fullName evidence="5">MARVEL domain-containing protein</fullName>
    </recommendedName>
</protein>
<dbReference type="EMBL" id="HBJA01028023">
    <property type="protein sequence ID" value="CAE0798014.1"/>
    <property type="molecule type" value="Transcribed_RNA"/>
</dbReference>
<reference evidence="3" key="1">
    <citation type="submission" date="2021-01" db="EMBL/GenBank/DDBJ databases">
        <authorList>
            <person name="Corre E."/>
            <person name="Pelletier E."/>
            <person name="Niang G."/>
            <person name="Scheremetjew M."/>
            <person name="Finn R."/>
            <person name="Kale V."/>
            <person name="Holt S."/>
            <person name="Cochrane G."/>
            <person name="Meng A."/>
            <person name="Brown T."/>
            <person name="Cohen L."/>
        </authorList>
    </citation>
    <scope>NUCLEOTIDE SEQUENCE</scope>
    <source>
        <strain evidence="3">CCMP1594</strain>
    </source>
</reference>